<evidence type="ECO:0008006" key="4">
    <source>
        <dbReference type="Google" id="ProtNLM"/>
    </source>
</evidence>
<protein>
    <recommendedName>
        <fullName evidence="4">DUF3300 domain-containing protein</fullName>
    </recommendedName>
</protein>
<proteinExistence type="predicted"/>
<dbReference type="STRING" id="847.BRW83_1030"/>
<dbReference type="HOGENOM" id="CLU_455493_0_0_4"/>
<dbReference type="eggNOG" id="COG3064">
    <property type="taxonomic scope" value="Bacteria"/>
</dbReference>
<feature type="compositionally biased region" description="Basic and acidic residues" evidence="1">
    <location>
        <begin position="324"/>
        <end position="333"/>
    </location>
</feature>
<gene>
    <name evidence="2" type="ORF">OFBG_01111</name>
</gene>
<feature type="region of interest" description="Disordered" evidence="1">
    <location>
        <begin position="218"/>
        <end position="599"/>
    </location>
</feature>
<evidence type="ECO:0000313" key="2">
    <source>
        <dbReference type="EMBL" id="EEO30083.1"/>
    </source>
</evidence>
<dbReference type="AlphaFoldDB" id="C3XA57"/>
<organism evidence="2 3">
    <name type="scientific">Oxalobacter formigenes OXCC13</name>
    <dbReference type="NCBI Taxonomy" id="556269"/>
    <lineage>
        <taxon>Bacteria</taxon>
        <taxon>Pseudomonadati</taxon>
        <taxon>Pseudomonadota</taxon>
        <taxon>Betaproteobacteria</taxon>
        <taxon>Burkholderiales</taxon>
        <taxon>Oxalobacteraceae</taxon>
        <taxon>Oxalobacter</taxon>
    </lineage>
</organism>
<name>C3XA57_OXAFO</name>
<feature type="compositionally biased region" description="Polar residues" evidence="1">
    <location>
        <begin position="445"/>
        <end position="454"/>
    </location>
</feature>
<dbReference type="Proteomes" id="UP000005089">
    <property type="component" value="Unassembled WGS sequence"/>
</dbReference>
<evidence type="ECO:0000313" key="3">
    <source>
        <dbReference type="Proteomes" id="UP000005089"/>
    </source>
</evidence>
<sequence length="599" mass="65361">MFSDAELDQMLAPIALYPDVLLTQTLIASTYPSEAIEAGNWLKANPNLRGKEAVEAASQTNWDDSIKSLAAFPEILVPMAEYPDWTAGLGNAFLSQQQQLMNRVQFLRQKAKEQGNLKTNEQVKVQTTGQAANQTIVIEPATTQIVYVPYYNPTVVYGTWWWPAYTPVYWNPWPYAGYATGYSTGFMWSGVGLWFSYTSYRPVYDWHYHRVYIVDRHSRRPGPHRKPMPRREWNHRPDHRHDVSYRDKTYKPGPNTPKPGQHGKPDQKPHGTPGDRSQGKPGSKHMPGKNDRLSFDKDKRPGSSRMGFTDNKHNGSRPGPSKGKPTDIPRKDNTSANHNRPSSGHGNPAGPGMSGTRPVVIPQGQGGSVNKSPVRPEMNGTSDRGLNNRPGDKQNIGNSVNKRPAQDQPFVRPGSNRPMQIPPVNRPGNNRPVTTQQPDHAGSNRPVTNPVNKPTESRPVQGLSANSPVNNRPSQRPDTNRPSGNQAAPTHTANRPAMNRPAPAPSVSRPSENARPANRPGPSASRPAVNTRPPSSPSANSRPSSPPAANRPAPSHAASGRPSGGGGNHAASAPSRPSPSHESKSSGSDRGNNDRGHGR</sequence>
<reference evidence="2 3" key="1">
    <citation type="submission" date="2009-02" db="EMBL/GenBank/DDBJ databases">
        <title>The Genome Sequence of Oxalobacter formigenes OXCC13.</title>
        <authorList>
            <consortium name="The Broad Institute Genome Sequencing Platform"/>
            <person name="Ward D."/>
            <person name="Young S.K."/>
            <person name="Kodira C.D."/>
            <person name="Zeng Q."/>
            <person name="Koehrsen M."/>
            <person name="Alvarado L."/>
            <person name="Berlin A."/>
            <person name="Borenstein D."/>
            <person name="Chen Z."/>
            <person name="Engels R."/>
            <person name="Freedman E."/>
            <person name="Gellesch M."/>
            <person name="Goldberg J."/>
            <person name="Griggs A."/>
            <person name="Gujja S."/>
            <person name="Heiman D."/>
            <person name="Hepburn T."/>
            <person name="Howarth C."/>
            <person name="Jen D."/>
            <person name="Larson L."/>
            <person name="Lewis B."/>
            <person name="Mehta T."/>
            <person name="Park D."/>
            <person name="Pearson M."/>
            <person name="Roberts A."/>
            <person name="Saif S."/>
            <person name="Shea T."/>
            <person name="Shenoy N."/>
            <person name="Sisk P."/>
            <person name="Stolte C."/>
            <person name="Sykes S."/>
            <person name="Walk T."/>
            <person name="White J."/>
            <person name="Yandava C."/>
            <person name="Allison M.J."/>
            <person name="Lander E."/>
            <person name="Nusbaum C."/>
            <person name="Galagan J."/>
            <person name="Birren B."/>
        </authorList>
    </citation>
    <scope>NUCLEOTIDE SEQUENCE [LARGE SCALE GENOMIC DNA]</scope>
    <source>
        <strain evidence="2 3">OXCC13</strain>
    </source>
</reference>
<evidence type="ECO:0000256" key="1">
    <source>
        <dbReference type="SAM" id="MobiDB-lite"/>
    </source>
</evidence>
<feature type="compositionally biased region" description="Polar residues" evidence="1">
    <location>
        <begin position="334"/>
        <end position="345"/>
    </location>
</feature>
<dbReference type="InterPro" id="IPR021728">
    <property type="entry name" value="DUF3300"/>
</dbReference>
<feature type="compositionally biased region" description="Basic residues" evidence="1">
    <location>
        <begin position="218"/>
        <end position="228"/>
    </location>
</feature>
<feature type="compositionally biased region" description="Basic and acidic residues" evidence="1">
    <location>
        <begin position="288"/>
        <end position="301"/>
    </location>
</feature>
<dbReference type="EMBL" id="GG658170">
    <property type="protein sequence ID" value="EEO30083.1"/>
    <property type="molecule type" value="Genomic_DNA"/>
</dbReference>
<dbReference type="PANTHER" id="PTHR40269:SF1">
    <property type="entry name" value="OUTER MEMBRANE PROTEIN"/>
    <property type="match status" value="1"/>
</dbReference>
<feature type="compositionally biased region" description="Basic and acidic residues" evidence="1">
    <location>
        <begin position="229"/>
        <end position="250"/>
    </location>
</feature>
<dbReference type="PANTHER" id="PTHR40269">
    <property type="entry name" value="OUTER MEMBRANE PROTEIN-RELATED"/>
    <property type="match status" value="1"/>
</dbReference>
<feature type="compositionally biased region" description="Low complexity" evidence="1">
    <location>
        <begin position="537"/>
        <end position="559"/>
    </location>
</feature>
<keyword evidence="3" id="KW-1185">Reference proteome</keyword>
<feature type="compositionally biased region" description="Low complexity" evidence="1">
    <location>
        <begin position="493"/>
        <end position="511"/>
    </location>
</feature>
<dbReference type="Pfam" id="PF11737">
    <property type="entry name" value="DUF3300"/>
    <property type="match status" value="1"/>
</dbReference>
<accession>C3XA57</accession>
<feature type="compositionally biased region" description="Polar residues" evidence="1">
    <location>
        <begin position="463"/>
        <end position="492"/>
    </location>
</feature>